<proteinExistence type="predicted"/>
<dbReference type="AlphaFoldDB" id="A0A9P1P035"/>
<organism evidence="1 2">
    <name type="scientific">Limnospira indica PCC 8005</name>
    <dbReference type="NCBI Taxonomy" id="376219"/>
    <lineage>
        <taxon>Bacteria</taxon>
        <taxon>Bacillati</taxon>
        <taxon>Cyanobacteriota</taxon>
        <taxon>Cyanophyceae</taxon>
        <taxon>Oscillatoriophycideae</taxon>
        <taxon>Oscillatoriales</taxon>
        <taxon>Sirenicapillariaceae</taxon>
        <taxon>Limnospira</taxon>
    </lineage>
</organism>
<evidence type="ECO:0000313" key="2">
    <source>
        <dbReference type="Proteomes" id="UP000032946"/>
    </source>
</evidence>
<name>A0A9P1P035_9CYAN</name>
<protein>
    <submittedName>
        <fullName evidence="1">Uncharacterized protein</fullName>
    </submittedName>
</protein>
<dbReference type="EMBL" id="FO818640">
    <property type="protein sequence ID" value="CDM94329.1"/>
    <property type="molecule type" value="Genomic_DNA"/>
</dbReference>
<accession>A0A9P1P035</accession>
<sequence>MEKCDRLWVVSFTRGTWSLFKHPPGGRVSLPKRGRSPLDSLIGQWPQSPGHFSPEAFEDDPDLALMTWGDPPLSPSPRNL</sequence>
<gene>
    <name evidence="1" type="ORF">ARTHRO_12003</name>
</gene>
<evidence type="ECO:0000313" key="1">
    <source>
        <dbReference type="EMBL" id="CDM94329.1"/>
    </source>
</evidence>
<reference evidence="1 2" key="1">
    <citation type="submission" date="2014-02" db="EMBL/GenBank/DDBJ databases">
        <authorList>
            <person name="Genoscope - CEA"/>
        </authorList>
    </citation>
    <scope>NUCLEOTIDE SEQUENCE [LARGE SCALE GENOMIC DNA]</scope>
    <source>
        <strain evidence="1 2">PCC 8005</strain>
    </source>
</reference>
<keyword evidence="2" id="KW-1185">Reference proteome</keyword>
<dbReference type="Proteomes" id="UP000032946">
    <property type="component" value="Chromosome"/>
</dbReference>